<comment type="caution">
    <text evidence="6">The sequence shown here is derived from an EMBL/GenBank/DDBJ whole genome shotgun (WGS) entry which is preliminary data.</text>
</comment>
<evidence type="ECO:0000256" key="4">
    <source>
        <dbReference type="SAM" id="MobiDB-lite"/>
    </source>
</evidence>
<evidence type="ECO:0000313" key="6">
    <source>
        <dbReference type="EMBL" id="TEB26343.1"/>
    </source>
</evidence>
<evidence type="ECO:0000313" key="7">
    <source>
        <dbReference type="Proteomes" id="UP000298030"/>
    </source>
</evidence>
<reference evidence="6 7" key="1">
    <citation type="journal article" date="2019" name="Nat. Ecol. Evol.">
        <title>Megaphylogeny resolves global patterns of mushroom evolution.</title>
        <authorList>
            <person name="Varga T."/>
            <person name="Krizsan K."/>
            <person name="Foldi C."/>
            <person name="Dima B."/>
            <person name="Sanchez-Garcia M."/>
            <person name="Sanchez-Ramirez S."/>
            <person name="Szollosi G.J."/>
            <person name="Szarkandi J.G."/>
            <person name="Papp V."/>
            <person name="Albert L."/>
            <person name="Andreopoulos W."/>
            <person name="Angelini C."/>
            <person name="Antonin V."/>
            <person name="Barry K.W."/>
            <person name="Bougher N.L."/>
            <person name="Buchanan P."/>
            <person name="Buyck B."/>
            <person name="Bense V."/>
            <person name="Catcheside P."/>
            <person name="Chovatia M."/>
            <person name="Cooper J."/>
            <person name="Damon W."/>
            <person name="Desjardin D."/>
            <person name="Finy P."/>
            <person name="Geml J."/>
            <person name="Haridas S."/>
            <person name="Hughes K."/>
            <person name="Justo A."/>
            <person name="Karasinski D."/>
            <person name="Kautmanova I."/>
            <person name="Kiss B."/>
            <person name="Kocsube S."/>
            <person name="Kotiranta H."/>
            <person name="LaButti K.M."/>
            <person name="Lechner B.E."/>
            <person name="Liimatainen K."/>
            <person name="Lipzen A."/>
            <person name="Lukacs Z."/>
            <person name="Mihaltcheva S."/>
            <person name="Morgado L.N."/>
            <person name="Niskanen T."/>
            <person name="Noordeloos M.E."/>
            <person name="Ohm R.A."/>
            <person name="Ortiz-Santana B."/>
            <person name="Ovrebo C."/>
            <person name="Racz N."/>
            <person name="Riley R."/>
            <person name="Savchenko A."/>
            <person name="Shiryaev A."/>
            <person name="Soop K."/>
            <person name="Spirin V."/>
            <person name="Szebenyi C."/>
            <person name="Tomsovsky M."/>
            <person name="Tulloss R.E."/>
            <person name="Uehling J."/>
            <person name="Grigoriev I.V."/>
            <person name="Vagvolgyi C."/>
            <person name="Papp T."/>
            <person name="Martin F.M."/>
            <person name="Miettinen O."/>
            <person name="Hibbett D.S."/>
            <person name="Nagy L.G."/>
        </authorList>
    </citation>
    <scope>NUCLEOTIDE SEQUENCE [LARGE SCALE GENOMIC DNA]</scope>
    <source>
        <strain evidence="6 7">FP101781</strain>
    </source>
</reference>
<organism evidence="6 7">
    <name type="scientific">Coprinellus micaceus</name>
    <name type="common">Glistening ink-cap mushroom</name>
    <name type="synonym">Coprinus micaceus</name>
    <dbReference type="NCBI Taxonomy" id="71717"/>
    <lineage>
        <taxon>Eukaryota</taxon>
        <taxon>Fungi</taxon>
        <taxon>Dikarya</taxon>
        <taxon>Basidiomycota</taxon>
        <taxon>Agaricomycotina</taxon>
        <taxon>Agaricomycetes</taxon>
        <taxon>Agaricomycetidae</taxon>
        <taxon>Agaricales</taxon>
        <taxon>Agaricineae</taxon>
        <taxon>Psathyrellaceae</taxon>
        <taxon>Coprinellus</taxon>
    </lineage>
</organism>
<feature type="transmembrane region" description="Helical" evidence="5">
    <location>
        <begin position="390"/>
        <end position="410"/>
    </location>
</feature>
<gene>
    <name evidence="6" type="ORF">FA13DRAFT_1795772</name>
</gene>
<feature type="region of interest" description="Disordered" evidence="4">
    <location>
        <begin position="186"/>
        <end position="218"/>
    </location>
</feature>
<evidence type="ECO:0000256" key="3">
    <source>
        <dbReference type="ARBA" id="ARBA00023136"/>
    </source>
</evidence>
<accession>A0A4Y7SWV8</accession>
<keyword evidence="7" id="KW-1185">Reference proteome</keyword>
<dbReference type="GO" id="GO:0006890">
    <property type="term" value="P:retrograde vesicle-mediated transport, Golgi to endoplasmic reticulum"/>
    <property type="evidence" value="ECO:0007669"/>
    <property type="project" value="TreeGrafter"/>
</dbReference>
<feature type="region of interest" description="Disordered" evidence="4">
    <location>
        <begin position="59"/>
        <end position="169"/>
    </location>
</feature>
<dbReference type="InterPro" id="IPR028143">
    <property type="entry name" value="Get2/sif1"/>
</dbReference>
<name>A0A4Y7SWV8_COPMI</name>
<sequence length="416" mass="43557">MRSRLAATSVFGGRELKRVCSFPTTTTSQLLETTMSASARAEARRKAILSRGSDRLAKLTTSARGEDAPAYMKDGTSSGVSSAARSFLGEETTDMPTPSLSARSFDTSSSASASPLLGARRNVSGPSTTSESSFASTATSRKSSAPQPTIRDPLEALTSGAGPDPSVWSAEQQQQFMRALMTGSALNAQPQPQTPGQAKAQAQADPGDPPLPPMDNPLAAMLFGGLAGNGGDAGGMPDLSALAALGGTGGLGAGADANPKPPASKYQKFAPLVHLVLLWALLGYFVFWFEPKIYRERIVDAFPAVGSLWGRWRVLIGAGGGSLPQKLVVQAAPFFWAFMTLEVMLHSIQIFTGSNAVQPPSLLALALPHIPPPFPSIIINSLKYLKMISFFLDDVAGVVVGLGFIVYFSGFSNAST</sequence>
<keyword evidence="3 5" id="KW-0472">Membrane</keyword>
<dbReference type="PANTHER" id="PTHR28263">
    <property type="entry name" value="GOLGI TO ER TRAFFIC PROTEIN 2"/>
    <property type="match status" value="1"/>
</dbReference>
<evidence type="ECO:0000256" key="5">
    <source>
        <dbReference type="SAM" id="Phobius"/>
    </source>
</evidence>
<keyword evidence="2 5" id="KW-1133">Transmembrane helix</keyword>
<evidence type="ECO:0000256" key="1">
    <source>
        <dbReference type="ARBA" id="ARBA00022692"/>
    </source>
</evidence>
<feature type="compositionally biased region" description="Polar residues" evidence="4">
    <location>
        <begin position="75"/>
        <end position="84"/>
    </location>
</feature>
<evidence type="ECO:0000256" key="2">
    <source>
        <dbReference type="ARBA" id="ARBA00022989"/>
    </source>
</evidence>
<feature type="transmembrane region" description="Helical" evidence="5">
    <location>
        <begin position="269"/>
        <end position="289"/>
    </location>
</feature>
<dbReference type="STRING" id="71717.A0A4Y7SWV8"/>
<dbReference type="AlphaFoldDB" id="A0A4Y7SWV8"/>
<dbReference type="Proteomes" id="UP000298030">
    <property type="component" value="Unassembled WGS sequence"/>
</dbReference>
<dbReference type="EMBL" id="QPFP01000049">
    <property type="protein sequence ID" value="TEB26343.1"/>
    <property type="molecule type" value="Genomic_DNA"/>
</dbReference>
<feature type="compositionally biased region" description="Low complexity" evidence="4">
    <location>
        <begin position="99"/>
        <end position="140"/>
    </location>
</feature>
<protein>
    <submittedName>
        <fullName evidence="6">Uncharacterized protein</fullName>
    </submittedName>
</protein>
<keyword evidence="1 5" id="KW-0812">Transmembrane</keyword>
<proteinExistence type="predicted"/>
<dbReference type="OrthoDB" id="5393181at2759"/>
<dbReference type="PANTHER" id="PTHR28263:SF1">
    <property type="entry name" value="GOLGI TO ER TRAFFIC PROTEIN 2"/>
    <property type="match status" value="1"/>
</dbReference>
<feature type="compositionally biased region" description="Low complexity" evidence="4">
    <location>
        <begin position="195"/>
        <end position="206"/>
    </location>
</feature>